<keyword evidence="1" id="KW-0812">Transmembrane</keyword>
<dbReference type="Proteomes" id="UP000307440">
    <property type="component" value="Unassembled WGS sequence"/>
</dbReference>
<dbReference type="EMBL" id="ML210461">
    <property type="protein sequence ID" value="TFK17804.1"/>
    <property type="molecule type" value="Genomic_DNA"/>
</dbReference>
<evidence type="ECO:0000313" key="2">
    <source>
        <dbReference type="EMBL" id="TFK17804.1"/>
    </source>
</evidence>
<feature type="transmembrane region" description="Helical" evidence="1">
    <location>
        <begin position="131"/>
        <end position="152"/>
    </location>
</feature>
<reference evidence="2 3" key="1">
    <citation type="journal article" date="2019" name="Nat. Ecol. Evol.">
        <title>Megaphylogeny resolves global patterns of mushroom evolution.</title>
        <authorList>
            <person name="Varga T."/>
            <person name="Krizsan K."/>
            <person name="Foldi C."/>
            <person name="Dima B."/>
            <person name="Sanchez-Garcia M."/>
            <person name="Sanchez-Ramirez S."/>
            <person name="Szollosi G.J."/>
            <person name="Szarkandi J.G."/>
            <person name="Papp V."/>
            <person name="Albert L."/>
            <person name="Andreopoulos W."/>
            <person name="Angelini C."/>
            <person name="Antonin V."/>
            <person name="Barry K.W."/>
            <person name="Bougher N.L."/>
            <person name="Buchanan P."/>
            <person name="Buyck B."/>
            <person name="Bense V."/>
            <person name="Catcheside P."/>
            <person name="Chovatia M."/>
            <person name="Cooper J."/>
            <person name="Damon W."/>
            <person name="Desjardin D."/>
            <person name="Finy P."/>
            <person name="Geml J."/>
            <person name="Haridas S."/>
            <person name="Hughes K."/>
            <person name="Justo A."/>
            <person name="Karasinski D."/>
            <person name="Kautmanova I."/>
            <person name="Kiss B."/>
            <person name="Kocsube S."/>
            <person name="Kotiranta H."/>
            <person name="LaButti K.M."/>
            <person name="Lechner B.E."/>
            <person name="Liimatainen K."/>
            <person name="Lipzen A."/>
            <person name="Lukacs Z."/>
            <person name="Mihaltcheva S."/>
            <person name="Morgado L.N."/>
            <person name="Niskanen T."/>
            <person name="Noordeloos M.E."/>
            <person name="Ohm R.A."/>
            <person name="Ortiz-Santana B."/>
            <person name="Ovrebo C."/>
            <person name="Racz N."/>
            <person name="Riley R."/>
            <person name="Savchenko A."/>
            <person name="Shiryaev A."/>
            <person name="Soop K."/>
            <person name="Spirin V."/>
            <person name="Szebenyi C."/>
            <person name="Tomsovsky M."/>
            <person name="Tulloss R.E."/>
            <person name="Uehling J."/>
            <person name="Grigoriev I.V."/>
            <person name="Vagvolgyi C."/>
            <person name="Papp T."/>
            <person name="Martin F.M."/>
            <person name="Miettinen O."/>
            <person name="Hibbett D.S."/>
            <person name="Nagy L.G."/>
        </authorList>
    </citation>
    <scope>NUCLEOTIDE SEQUENCE [LARGE SCALE GENOMIC DNA]</scope>
    <source>
        <strain evidence="2 3">CBS 121175</strain>
    </source>
</reference>
<feature type="transmembrane region" description="Helical" evidence="1">
    <location>
        <begin position="50"/>
        <end position="71"/>
    </location>
</feature>
<feature type="transmembrane region" description="Helical" evidence="1">
    <location>
        <begin position="25"/>
        <end position="44"/>
    </location>
</feature>
<dbReference type="AlphaFoldDB" id="A0A5C3KCY8"/>
<proteinExistence type="predicted"/>
<keyword evidence="3" id="KW-1185">Reference proteome</keyword>
<keyword evidence="1" id="KW-1133">Transmembrane helix</keyword>
<accession>A0A5C3KCY8</accession>
<organism evidence="2 3">
    <name type="scientific">Coprinopsis marcescibilis</name>
    <name type="common">Agaric fungus</name>
    <name type="synonym">Psathyrella marcescibilis</name>
    <dbReference type="NCBI Taxonomy" id="230819"/>
    <lineage>
        <taxon>Eukaryota</taxon>
        <taxon>Fungi</taxon>
        <taxon>Dikarya</taxon>
        <taxon>Basidiomycota</taxon>
        <taxon>Agaricomycotina</taxon>
        <taxon>Agaricomycetes</taxon>
        <taxon>Agaricomycetidae</taxon>
        <taxon>Agaricales</taxon>
        <taxon>Agaricineae</taxon>
        <taxon>Psathyrellaceae</taxon>
        <taxon>Coprinopsis</taxon>
    </lineage>
</organism>
<dbReference type="OrthoDB" id="3021937at2759"/>
<gene>
    <name evidence="2" type="ORF">FA15DRAFT_301536</name>
</gene>
<protein>
    <submittedName>
        <fullName evidence="2">Uncharacterized protein</fullName>
    </submittedName>
</protein>
<keyword evidence="1" id="KW-0472">Membrane</keyword>
<sequence length="179" mass="20140">MMPLSVADDYTIQDPLRLSACYQRLFASSILNAVIILGFSLSQLGGKGSFYTSPIAALLTIIHSSTLWILCRRESQRDPSYSARRRKMATTRRISVASTFALELLWVAAFVILVIFITAPHQGSNFGVSRILGLVEAVLTGIQACLTMWLAVRCTRERISTRRVERTSQHRSGRWFWIS</sequence>
<name>A0A5C3KCY8_COPMA</name>
<feature type="transmembrane region" description="Helical" evidence="1">
    <location>
        <begin position="94"/>
        <end position="119"/>
    </location>
</feature>
<evidence type="ECO:0000313" key="3">
    <source>
        <dbReference type="Proteomes" id="UP000307440"/>
    </source>
</evidence>
<evidence type="ECO:0000256" key="1">
    <source>
        <dbReference type="SAM" id="Phobius"/>
    </source>
</evidence>